<dbReference type="HOGENOM" id="CLU_2586142_0_0_10"/>
<dbReference type="STRING" id="290317.Cpha266_1379"/>
<organism evidence="1 2">
    <name type="scientific">Chlorobium phaeobacteroides (strain DSM 266 / SMG 266 / 2430)</name>
    <dbReference type="NCBI Taxonomy" id="290317"/>
    <lineage>
        <taxon>Bacteria</taxon>
        <taxon>Pseudomonadati</taxon>
        <taxon>Chlorobiota</taxon>
        <taxon>Chlorobiia</taxon>
        <taxon>Chlorobiales</taxon>
        <taxon>Chlorobiaceae</taxon>
        <taxon>Chlorobium/Pelodictyon group</taxon>
        <taxon>Chlorobium</taxon>
    </lineage>
</organism>
<dbReference type="AlphaFoldDB" id="A1BG81"/>
<keyword evidence="2" id="KW-1185">Reference proteome</keyword>
<accession>A1BG81</accession>
<evidence type="ECO:0000313" key="1">
    <source>
        <dbReference type="EMBL" id="ABL65408.1"/>
    </source>
</evidence>
<dbReference type="OrthoDB" id="9800125at2"/>
<evidence type="ECO:0000313" key="2">
    <source>
        <dbReference type="Proteomes" id="UP000008701"/>
    </source>
</evidence>
<proteinExistence type="predicted"/>
<dbReference type="RefSeq" id="WP_011745226.1">
    <property type="nucleotide sequence ID" value="NC_008639.1"/>
</dbReference>
<protein>
    <submittedName>
        <fullName evidence="1">Transcriptional regulator, CopG family</fullName>
    </submittedName>
</protein>
<dbReference type="GO" id="GO:0006355">
    <property type="term" value="P:regulation of DNA-templated transcription"/>
    <property type="evidence" value="ECO:0007669"/>
    <property type="project" value="InterPro"/>
</dbReference>
<dbReference type="eggNOG" id="COG0864">
    <property type="taxonomic scope" value="Bacteria"/>
</dbReference>
<dbReference type="Gene3D" id="1.10.1220.10">
    <property type="entry name" value="Met repressor-like"/>
    <property type="match status" value="1"/>
</dbReference>
<gene>
    <name evidence="1" type="ordered locus">Cpha266_1379</name>
</gene>
<dbReference type="InterPro" id="IPR013321">
    <property type="entry name" value="Arc_rbn_hlx_hlx"/>
</dbReference>
<sequence>MGKTKVAVTIDAATIIKIDRLVNAKVFANRSQAIQEALYEKIERIEHNRLAEECAKLDAVEERQLAEEGMNREIDAWPEY</sequence>
<dbReference type="EMBL" id="CP000492">
    <property type="protein sequence ID" value="ABL65408.1"/>
    <property type="molecule type" value="Genomic_DNA"/>
</dbReference>
<name>A1BG81_CHLPD</name>
<dbReference type="CDD" id="cd22231">
    <property type="entry name" value="RHH_NikR_HicB-like"/>
    <property type="match status" value="1"/>
</dbReference>
<reference evidence="1 2" key="1">
    <citation type="submission" date="2006-12" db="EMBL/GenBank/DDBJ databases">
        <title>Complete sequence of Chlorobium phaeobacteroides DSM 266.</title>
        <authorList>
            <consortium name="US DOE Joint Genome Institute"/>
            <person name="Copeland A."/>
            <person name="Lucas S."/>
            <person name="Lapidus A."/>
            <person name="Barry K."/>
            <person name="Detter J.C."/>
            <person name="Glavina del Rio T."/>
            <person name="Hammon N."/>
            <person name="Israni S."/>
            <person name="Pitluck S."/>
            <person name="Goltsman E."/>
            <person name="Schmutz J."/>
            <person name="Larimer F."/>
            <person name="Land M."/>
            <person name="Hauser L."/>
            <person name="Mikhailova N."/>
            <person name="Li T."/>
            <person name="Overmann J."/>
            <person name="Bryant D.A."/>
            <person name="Richardson P."/>
        </authorList>
    </citation>
    <scope>NUCLEOTIDE SEQUENCE [LARGE SCALE GENOMIC DNA]</scope>
    <source>
        <strain evidence="1 2">DSM 266</strain>
    </source>
</reference>
<dbReference type="KEGG" id="cph:Cpha266_1379"/>
<dbReference type="Proteomes" id="UP000008701">
    <property type="component" value="Chromosome"/>
</dbReference>